<feature type="domain" description="HTH tetR-type" evidence="4">
    <location>
        <begin position="19"/>
        <end position="79"/>
    </location>
</feature>
<dbReference type="PROSITE" id="PS50977">
    <property type="entry name" value="HTH_TETR_2"/>
    <property type="match status" value="1"/>
</dbReference>
<evidence type="ECO:0000313" key="6">
    <source>
        <dbReference type="Proteomes" id="UP001500443"/>
    </source>
</evidence>
<dbReference type="PRINTS" id="PR00455">
    <property type="entry name" value="HTHTETR"/>
</dbReference>
<keyword evidence="6" id="KW-1185">Reference proteome</keyword>
<evidence type="ECO:0000256" key="3">
    <source>
        <dbReference type="SAM" id="MobiDB-lite"/>
    </source>
</evidence>
<evidence type="ECO:0000259" key="4">
    <source>
        <dbReference type="PROSITE" id="PS50977"/>
    </source>
</evidence>
<name>A0ABN2A457_9ACTN</name>
<dbReference type="Proteomes" id="UP001500443">
    <property type="component" value="Unassembled WGS sequence"/>
</dbReference>
<dbReference type="Gene3D" id="1.10.357.10">
    <property type="entry name" value="Tetracycline Repressor, domain 2"/>
    <property type="match status" value="1"/>
</dbReference>
<dbReference type="InterPro" id="IPR009057">
    <property type="entry name" value="Homeodomain-like_sf"/>
</dbReference>
<feature type="region of interest" description="Disordered" evidence="3">
    <location>
        <begin position="1"/>
        <end position="20"/>
    </location>
</feature>
<dbReference type="PANTHER" id="PTHR30055:SF146">
    <property type="entry name" value="HTH-TYPE TRANSCRIPTIONAL DUAL REGULATOR CECR"/>
    <property type="match status" value="1"/>
</dbReference>
<organism evidence="5 6">
    <name type="scientific">Streptomyces synnematoformans</name>
    <dbReference type="NCBI Taxonomy" id="415721"/>
    <lineage>
        <taxon>Bacteria</taxon>
        <taxon>Bacillati</taxon>
        <taxon>Actinomycetota</taxon>
        <taxon>Actinomycetes</taxon>
        <taxon>Kitasatosporales</taxon>
        <taxon>Streptomycetaceae</taxon>
        <taxon>Streptomyces</taxon>
    </lineage>
</organism>
<protein>
    <submittedName>
        <fullName evidence="5">Efflux system transcriptional repressor MexL</fullName>
    </submittedName>
</protein>
<reference evidence="5 6" key="1">
    <citation type="journal article" date="2019" name="Int. J. Syst. Evol. Microbiol.">
        <title>The Global Catalogue of Microorganisms (GCM) 10K type strain sequencing project: providing services to taxonomists for standard genome sequencing and annotation.</title>
        <authorList>
            <consortium name="The Broad Institute Genomics Platform"/>
            <consortium name="The Broad Institute Genome Sequencing Center for Infectious Disease"/>
            <person name="Wu L."/>
            <person name="Ma J."/>
        </authorList>
    </citation>
    <scope>NUCLEOTIDE SEQUENCE [LARGE SCALE GENOMIC DNA]</scope>
    <source>
        <strain evidence="5 6">JCM 15481</strain>
    </source>
</reference>
<evidence type="ECO:0000256" key="2">
    <source>
        <dbReference type="PROSITE-ProRule" id="PRU00335"/>
    </source>
</evidence>
<proteinExistence type="predicted"/>
<keyword evidence="1 2" id="KW-0238">DNA-binding</keyword>
<evidence type="ECO:0000313" key="5">
    <source>
        <dbReference type="EMBL" id="GAA1509562.1"/>
    </source>
</evidence>
<dbReference type="Pfam" id="PF00440">
    <property type="entry name" value="TetR_N"/>
    <property type="match status" value="1"/>
</dbReference>
<feature type="DNA-binding region" description="H-T-H motif" evidence="2">
    <location>
        <begin position="42"/>
        <end position="61"/>
    </location>
</feature>
<dbReference type="InterPro" id="IPR039536">
    <property type="entry name" value="TetR_C_Proteobacteria"/>
</dbReference>
<evidence type="ECO:0000256" key="1">
    <source>
        <dbReference type="ARBA" id="ARBA00023125"/>
    </source>
</evidence>
<gene>
    <name evidence="5" type="primary">mexL</name>
    <name evidence="5" type="ORF">GCM10009802_64420</name>
</gene>
<accession>A0ABN2A457</accession>
<comment type="caution">
    <text evidence="5">The sequence shown here is derived from an EMBL/GenBank/DDBJ whole genome shotgun (WGS) entry which is preliminary data.</text>
</comment>
<dbReference type="EMBL" id="BAAAPF010000445">
    <property type="protein sequence ID" value="GAA1509562.1"/>
    <property type="molecule type" value="Genomic_DNA"/>
</dbReference>
<dbReference type="Pfam" id="PF14246">
    <property type="entry name" value="TetR_C_7"/>
    <property type="match status" value="1"/>
</dbReference>
<dbReference type="PANTHER" id="PTHR30055">
    <property type="entry name" value="HTH-TYPE TRANSCRIPTIONAL REGULATOR RUTR"/>
    <property type="match status" value="1"/>
</dbReference>
<dbReference type="SUPFAM" id="SSF46689">
    <property type="entry name" value="Homeodomain-like"/>
    <property type="match status" value="1"/>
</dbReference>
<dbReference type="InterPro" id="IPR001647">
    <property type="entry name" value="HTH_TetR"/>
</dbReference>
<sequence length="226" mass="23530">MGGVADQGGTTAQPPRGRVAKRQAITTAARAVFGRDGYTRAGIEVIAAEAGVSTRTIYNHFDGKERLFAAVIEESSVQVAGALVRLIDDHLDPVAGAAGLEPALVALARAWAAVPRTEFAAHFAVVRQLQAEATHLPPALLEVWNDAGPRRTEAALARHLRALDGRGIVAVDDPVLAADHYLLLTLGALDARSDGGATPLGDAESARVITAGVRAFLGGYLPRPAP</sequence>
<dbReference type="InterPro" id="IPR050109">
    <property type="entry name" value="HTH-type_TetR-like_transc_reg"/>
</dbReference>